<evidence type="ECO:0000256" key="1">
    <source>
        <dbReference type="SAM" id="MobiDB-lite"/>
    </source>
</evidence>
<evidence type="ECO:0000313" key="3">
    <source>
        <dbReference type="Proteomes" id="UP000601435"/>
    </source>
</evidence>
<keyword evidence="3" id="KW-1185">Reference proteome</keyword>
<dbReference type="Proteomes" id="UP000601435">
    <property type="component" value="Unassembled WGS sequence"/>
</dbReference>
<protein>
    <submittedName>
        <fullName evidence="2">Uncharacterized protein</fullName>
    </submittedName>
</protein>
<gene>
    <name evidence="2" type="ORF">SNEC2469_LOCUS22023</name>
</gene>
<feature type="compositionally biased region" description="Basic and acidic residues" evidence="1">
    <location>
        <begin position="121"/>
        <end position="157"/>
    </location>
</feature>
<name>A0A812Y1D4_9DINO</name>
<dbReference type="AlphaFoldDB" id="A0A812Y1D4"/>
<dbReference type="EMBL" id="CAJNJA010039586">
    <property type="protein sequence ID" value="CAE7757970.1"/>
    <property type="molecule type" value="Genomic_DNA"/>
</dbReference>
<reference evidence="2" key="1">
    <citation type="submission" date="2021-02" db="EMBL/GenBank/DDBJ databases">
        <authorList>
            <person name="Dougan E. K."/>
            <person name="Rhodes N."/>
            <person name="Thang M."/>
            <person name="Chan C."/>
        </authorList>
    </citation>
    <scope>NUCLEOTIDE SEQUENCE</scope>
</reference>
<feature type="region of interest" description="Disordered" evidence="1">
    <location>
        <begin position="13"/>
        <end position="57"/>
    </location>
</feature>
<proteinExistence type="predicted"/>
<evidence type="ECO:0000313" key="2">
    <source>
        <dbReference type="EMBL" id="CAE7757970.1"/>
    </source>
</evidence>
<sequence length="167" mass="18230">MEHLWLPVLAGAGSARKGSGRGTGCRGRAAAKGTGGTREGPRRGRGTKNARTRGGPHLLYRGRHPATAAVFFASSTCCLLPTVLCRSKARLQRRCVSARVDHAAFANGTCAQERARLEAERRRQEEEEALEGARAEENARLEESQRNEAAEELRRQEVGSNFCVFQV</sequence>
<feature type="region of interest" description="Disordered" evidence="1">
    <location>
        <begin position="121"/>
        <end position="159"/>
    </location>
</feature>
<comment type="caution">
    <text evidence="2">The sequence shown here is derived from an EMBL/GenBank/DDBJ whole genome shotgun (WGS) entry which is preliminary data.</text>
</comment>
<organism evidence="2 3">
    <name type="scientific">Symbiodinium necroappetens</name>
    <dbReference type="NCBI Taxonomy" id="1628268"/>
    <lineage>
        <taxon>Eukaryota</taxon>
        <taxon>Sar</taxon>
        <taxon>Alveolata</taxon>
        <taxon>Dinophyceae</taxon>
        <taxon>Suessiales</taxon>
        <taxon>Symbiodiniaceae</taxon>
        <taxon>Symbiodinium</taxon>
    </lineage>
</organism>
<accession>A0A812Y1D4</accession>